<dbReference type="InterPro" id="IPR042226">
    <property type="entry name" value="eFR1_2_sf"/>
</dbReference>
<evidence type="ECO:0000313" key="2">
    <source>
        <dbReference type="Proteomes" id="UP000658720"/>
    </source>
</evidence>
<sequence>MNTKIGLWIDQNKATIVTVTEQGEKISEILADAEKQLQRTGDSPLKGSYEALQVPADYSRQKVLTAELNTYYDEIIRYIRDASSILIVGPGVAKHELQKRLEKNHIGAKIVGVETVDNLTEPQLVAMIRQHFAN</sequence>
<protein>
    <recommendedName>
        <fullName evidence="3">Host attachment protein</fullName>
    </recommendedName>
</protein>
<comment type="caution">
    <text evidence="1">The sequence shown here is derived from an EMBL/GenBank/DDBJ whole genome shotgun (WGS) entry which is preliminary data.</text>
</comment>
<proteinExistence type="predicted"/>
<evidence type="ECO:0000313" key="1">
    <source>
        <dbReference type="EMBL" id="MBE9253461.1"/>
    </source>
</evidence>
<dbReference type="SUPFAM" id="SSF53137">
    <property type="entry name" value="Translational machinery components"/>
    <property type="match status" value="1"/>
</dbReference>
<reference evidence="1 2" key="1">
    <citation type="submission" date="2020-10" db="EMBL/GenBank/DDBJ databases">
        <authorList>
            <person name="Castelo-Branco R."/>
            <person name="Eusebio N."/>
            <person name="Adriana R."/>
            <person name="Vieira A."/>
            <person name="Brugerolle De Fraissinette N."/>
            <person name="Rezende De Castro R."/>
            <person name="Schneider M.P."/>
            <person name="Vasconcelos V."/>
            <person name="Leao P.N."/>
        </authorList>
    </citation>
    <scope>NUCLEOTIDE SEQUENCE [LARGE SCALE GENOMIC DNA]</scope>
    <source>
        <strain evidence="1 2">LEGE 00031</strain>
    </source>
</reference>
<accession>A0ABR9VTA1</accession>
<dbReference type="RefSeq" id="WP_190599903.1">
    <property type="nucleotide sequence ID" value="NZ_JADEVV010000013.1"/>
</dbReference>
<dbReference type="EMBL" id="JADEVV010000013">
    <property type="protein sequence ID" value="MBE9253461.1"/>
    <property type="molecule type" value="Genomic_DNA"/>
</dbReference>
<evidence type="ECO:0008006" key="3">
    <source>
        <dbReference type="Google" id="ProtNLM"/>
    </source>
</evidence>
<organism evidence="1 2">
    <name type="scientific">Synechocystis salina LEGE 00031</name>
    <dbReference type="NCBI Taxonomy" id="1828736"/>
    <lineage>
        <taxon>Bacteria</taxon>
        <taxon>Bacillati</taxon>
        <taxon>Cyanobacteriota</taxon>
        <taxon>Cyanophyceae</taxon>
        <taxon>Synechococcales</taxon>
        <taxon>Merismopediaceae</taxon>
        <taxon>Synechocystis</taxon>
    </lineage>
</organism>
<dbReference type="Gene3D" id="3.30.420.60">
    <property type="entry name" value="eRF1 domain 2"/>
    <property type="match status" value="1"/>
</dbReference>
<name>A0ABR9VTA1_9SYNC</name>
<keyword evidence="2" id="KW-1185">Reference proteome</keyword>
<gene>
    <name evidence="1" type="ORF">IQ217_06225</name>
</gene>
<dbReference type="Proteomes" id="UP000658720">
    <property type="component" value="Unassembled WGS sequence"/>
</dbReference>